<dbReference type="Proteomes" id="UP001150941">
    <property type="component" value="Unassembled WGS sequence"/>
</dbReference>
<feature type="transmembrane region" description="Helical" evidence="1">
    <location>
        <begin position="156"/>
        <end position="178"/>
    </location>
</feature>
<comment type="caution">
    <text evidence="2">The sequence shown here is derived from an EMBL/GenBank/DDBJ whole genome shotgun (WGS) entry which is preliminary data.</text>
</comment>
<keyword evidence="1" id="KW-1133">Transmembrane helix</keyword>
<evidence type="ECO:0000313" key="2">
    <source>
        <dbReference type="EMBL" id="KAJ5225038.1"/>
    </source>
</evidence>
<dbReference type="EMBL" id="JAPQKS010000005">
    <property type="protein sequence ID" value="KAJ5225038.1"/>
    <property type="molecule type" value="Genomic_DNA"/>
</dbReference>
<sequence length="374" mass="42633">MDADVQPSRPEGLQSLDQTLLKVALALDSVLGVAFLGTFLVLLYLRRWRKYDLEEPSKWAIIGCLGSMSLFEIFRCSANGLRMEHPEPSHALKTYYTAAGIVSTFALHLTNCLLFYIIYQITHLLLRGSWSGEYFIPGDSPVIGPWNLSVEDLMDGITQIICWAASLEILVLNVFMTIKTTGPRRTLREPIILSLVTITLFFGLNMMKAVTDIIWDFRLDHTSITTRCAMVVVRSVFFICIYAAIIPLSLKWGLRRHYEHDRQPEDWSNYLSPTRKPEEKQVPESADADTLTEWGFSWLADVEMDSSKSILTPNLPPTPNSSTFHPVIEWLNAINLKLPLKDENSHRQLLGHEEAWVIKLTTKHSYFEQIEADC</sequence>
<evidence type="ECO:0000256" key="1">
    <source>
        <dbReference type="SAM" id="Phobius"/>
    </source>
</evidence>
<name>A0A9W9NU62_9EURO</name>
<feature type="transmembrane region" description="Helical" evidence="1">
    <location>
        <begin position="190"/>
        <end position="211"/>
    </location>
</feature>
<feature type="transmembrane region" description="Helical" evidence="1">
    <location>
        <begin position="20"/>
        <end position="45"/>
    </location>
</feature>
<evidence type="ECO:0000313" key="3">
    <source>
        <dbReference type="Proteomes" id="UP001150941"/>
    </source>
</evidence>
<dbReference type="RefSeq" id="XP_058328449.1">
    <property type="nucleotide sequence ID" value="XM_058475559.1"/>
</dbReference>
<reference evidence="2" key="1">
    <citation type="submission" date="2022-11" db="EMBL/GenBank/DDBJ databases">
        <authorList>
            <person name="Petersen C."/>
        </authorList>
    </citation>
    <scope>NUCLEOTIDE SEQUENCE</scope>
    <source>
        <strain evidence="2">IBT 19713</strain>
    </source>
</reference>
<feature type="transmembrane region" description="Helical" evidence="1">
    <location>
        <begin position="231"/>
        <end position="250"/>
    </location>
</feature>
<reference evidence="2" key="2">
    <citation type="journal article" date="2023" name="IMA Fungus">
        <title>Comparative genomic study of the Penicillium genus elucidates a diverse pangenome and 15 lateral gene transfer events.</title>
        <authorList>
            <person name="Petersen C."/>
            <person name="Sorensen T."/>
            <person name="Nielsen M.R."/>
            <person name="Sondergaard T.E."/>
            <person name="Sorensen J.L."/>
            <person name="Fitzpatrick D.A."/>
            <person name="Frisvad J.C."/>
            <person name="Nielsen K.L."/>
        </authorList>
    </citation>
    <scope>NUCLEOTIDE SEQUENCE</scope>
    <source>
        <strain evidence="2">IBT 19713</strain>
    </source>
</reference>
<feature type="transmembrane region" description="Helical" evidence="1">
    <location>
        <begin position="95"/>
        <end position="119"/>
    </location>
</feature>
<keyword evidence="3" id="KW-1185">Reference proteome</keyword>
<keyword evidence="1" id="KW-0812">Transmembrane</keyword>
<dbReference type="AlphaFoldDB" id="A0A9W9NU62"/>
<keyword evidence="1" id="KW-0472">Membrane</keyword>
<proteinExistence type="predicted"/>
<accession>A0A9W9NU62</accession>
<organism evidence="2 3">
    <name type="scientific">Penicillium chermesinum</name>
    <dbReference type="NCBI Taxonomy" id="63820"/>
    <lineage>
        <taxon>Eukaryota</taxon>
        <taxon>Fungi</taxon>
        <taxon>Dikarya</taxon>
        <taxon>Ascomycota</taxon>
        <taxon>Pezizomycotina</taxon>
        <taxon>Eurotiomycetes</taxon>
        <taxon>Eurotiomycetidae</taxon>
        <taxon>Eurotiales</taxon>
        <taxon>Aspergillaceae</taxon>
        <taxon>Penicillium</taxon>
    </lineage>
</organism>
<dbReference type="GeneID" id="83202862"/>
<gene>
    <name evidence="2" type="ORF">N7468_006263</name>
</gene>
<protein>
    <submittedName>
        <fullName evidence="2">Uncharacterized protein</fullName>
    </submittedName>
</protein>